<dbReference type="PANTHER" id="PTHR11215">
    <property type="entry name" value="METAL DEPENDENT HYDROLASE - RELATED"/>
    <property type="match status" value="1"/>
</dbReference>
<evidence type="ECO:0000256" key="1">
    <source>
        <dbReference type="ARBA" id="ARBA00010105"/>
    </source>
</evidence>
<comment type="caution">
    <text evidence="2">The sequence shown here is derived from an EMBL/GenBank/DDBJ whole genome shotgun (WGS) entry which is preliminary data.</text>
</comment>
<evidence type="ECO:0000313" key="3">
    <source>
        <dbReference type="Proteomes" id="UP000825002"/>
    </source>
</evidence>
<organism evidence="2 3">
    <name type="scientific">Fragariocoptes setiger</name>
    <dbReference type="NCBI Taxonomy" id="1670756"/>
    <lineage>
        <taxon>Eukaryota</taxon>
        <taxon>Metazoa</taxon>
        <taxon>Ecdysozoa</taxon>
        <taxon>Arthropoda</taxon>
        <taxon>Chelicerata</taxon>
        <taxon>Arachnida</taxon>
        <taxon>Acari</taxon>
        <taxon>Acariformes</taxon>
        <taxon>Trombidiformes</taxon>
        <taxon>Prostigmata</taxon>
        <taxon>Eupodina</taxon>
        <taxon>Eriophyoidea</taxon>
        <taxon>Phytoptidae</taxon>
        <taxon>Fragariocoptes</taxon>
    </lineage>
</organism>
<name>A0ABQ7S6J9_9ACAR</name>
<protein>
    <submittedName>
        <fullName evidence="2">UPF0160 protein C27H6.8</fullName>
    </submittedName>
</protein>
<dbReference type="InterPro" id="IPR003226">
    <property type="entry name" value="MYG1_exonuclease"/>
</dbReference>
<dbReference type="Pfam" id="PF03690">
    <property type="entry name" value="MYG1_exonuc"/>
    <property type="match status" value="1"/>
</dbReference>
<keyword evidence="3" id="KW-1185">Reference proteome</keyword>
<comment type="similarity">
    <text evidence="1">Belongs to the MYG1 family.</text>
</comment>
<dbReference type="Proteomes" id="UP000825002">
    <property type="component" value="Unassembled WGS sequence"/>
</dbReference>
<dbReference type="EMBL" id="JAIFTH010000738">
    <property type="protein sequence ID" value="KAG9509016.1"/>
    <property type="molecule type" value="Genomic_DNA"/>
</dbReference>
<feature type="non-terminal residue" evidence="2">
    <location>
        <position position="1"/>
    </location>
</feature>
<accession>A0ABQ7S6J9</accession>
<gene>
    <name evidence="2" type="primary">C27H6.8</name>
    <name evidence="2" type="ORF">GZH46_02477</name>
</gene>
<sequence length="366" mass="41010">MSATTKFIGTHDGVFHCDEALACFMLKQLPQFKDFDILRTRDPAKLAQAEVVVDVGGVFDPVTKRFDHHQREFNLTIKDFHLGVRTTNPSAPVKLSSAGLVYSHYGRELILVTLDKALRGLDVAGDATNKFDKSLLTTILEDVKDKRMLDALFSRVYTSFVEEMDAIDNGREIVDGDAVVYNYRFNTDISSRVGRLNPIDREANSDTRYELFLKAMQLVGRELIESILAQALVWLPSQKKLRACILDRFTVDPSGAIVEIKGDNFSWKSSIHEMEEELDIVDQIKFVVYNDASVVAPWRAAAVPLAPRSFISRIPLKEEWRGVRDDKLAELSGIPDAVFVHASGFVGGARSRDGVLEMIRKTLSVS</sequence>
<reference evidence="2 3" key="1">
    <citation type="submission" date="2020-10" db="EMBL/GenBank/DDBJ databases">
        <authorList>
            <person name="Klimov P.B."/>
            <person name="Dyachkov S.M."/>
            <person name="Chetverikov P.E."/>
        </authorList>
    </citation>
    <scope>NUCLEOTIDE SEQUENCE [LARGE SCALE GENOMIC DNA]</scope>
    <source>
        <strain evidence="2">BMOC 18-1129-001#AD2665</strain>
        <tissue evidence="2">Entire mites</tissue>
    </source>
</reference>
<dbReference type="PANTHER" id="PTHR11215:SF1">
    <property type="entry name" value="MYG1 EXONUCLEASE"/>
    <property type="match status" value="1"/>
</dbReference>
<evidence type="ECO:0000313" key="2">
    <source>
        <dbReference type="EMBL" id="KAG9509016.1"/>
    </source>
</evidence>
<proteinExistence type="inferred from homology"/>